<organism evidence="1 2">
    <name type="scientific">Methanoregula formicica (strain DSM 22288 / NBRC 105244 / SMSP)</name>
    <dbReference type="NCBI Taxonomy" id="593750"/>
    <lineage>
        <taxon>Archaea</taxon>
        <taxon>Methanobacteriati</taxon>
        <taxon>Methanobacteriota</taxon>
        <taxon>Stenosarchaea group</taxon>
        <taxon>Methanomicrobia</taxon>
        <taxon>Methanomicrobiales</taxon>
        <taxon>Methanoregulaceae</taxon>
        <taxon>Methanoregula</taxon>
    </lineage>
</organism>
<reference evidence="1 2" key="2">
    <citation type="journal article" date="2014" name="Genome Announc.">
        <title>Complete Genome Sequence of Methanoregula formicica SMSPT, a Mesophilic Hydrogenotrophic Methanogen Isolated from a Methanogenic Upflow Anaerobic Sludge Blanket Reactor.</title>
        <authorList>
            <person name="Yamamoto K."/>
            <person name="Tamaki H."/>
            <person name="Cadillo-Quiroz H."/>
            <person name="Imachi H."/>
            <person name="Kyrpides N."/>
            <person name="Woyke T."/>
            <person name="Goodwin L."/>
            <person name="Zinder S.H."/>
            <person name="Kamagata Y."/>
            <person name="Liu W.T."/>
        </authorList>
    </citation>
    <scope>NUCLEOTIDE SEQUENCE [LARGE SCALE GENOMIC DNA]</scope>
    <source>
        <strain evidence="2">DSM 22288 / NBRC 105244 / SMSP</strain>
    </source>
</reference>
<dbReference type="KEGG" id="mfo:Metfor_1365"/>
<protein>
    <submittedName>
        <fullName evidence="1">Uncharacterized protein</fullName>
    </submittedName>
</protein>
<sequence length="154" mass="17771">MGCCSLNNILIPPTFFYSTINQSFMSKREDPKSILEESELSQEDRDLGSRLQAGENVEWEIRAKDPHNRRYSIDPWPLVDLSENPDCYQKMMNDIDAAIKKNILEWSQNKPSTQPRTRSRKVVLGGNPYKQCSSCLSLNFVYVKFCQNCGAHFK</sequence>
<name>L0HH51_METFS</name>
<gene>
    <name evidence="1" type="ordered locus">Metfor_1365</name>
</gene>
<reference evidence="2" key="1">
    <citation type="submission" date="2011-12" db="EMBL/GenBank/DDBJ databases">
        <title>Complete sequence of Methanoregula formicicum SMSP.</title>
        <authorList>
            <person name="Lucas S."/>
            <person name="Han J."/>
            <person name="Lapidus A."/>
            <person name="Cheng J.-F."/>
            <person name="Goodwin L."/>
            <person name="Pitluck S."/>
            <person name="Peters L."/>
            <person name="Ovchinnikova G."/>
            <person name="Teshima H."/>
            <person name="Detter J.C."/>
            <person name="Han C."/>
            <person name="Tapia R."/>
            <person name="Land M."/>
            <person name="Hauser L."/>
            <person name="Kyrpides N."/>
            <person name="Ivanova N."/>
            <person name="Pagani I."/>
            <person name="Imachi H."/>
            <person name="Tamaki H."/>
            <person name="Sekiguchi Y."/>
            <person name="Kamagata Y."/>
            <person name="Cadillo-Quiroz H."/>
            <person name="Zinder S."/>
            <person name="Liu W.-T."/>
            <person name="Woyke T."/>
        </authorList>
    </citation>
    <scope>NUCLEOTIDE SEQUENCE [LARGE SCALE GENOMIC DNA]</scope>
    <source>
        <strain evidence="2">DSM 22288 / NBRC 105244 / SMSP</strain>
    </source>
</reference>
<dbReference type="InParanoid" id="L0HH51"/>
<dbReference type="STRING" id="593750.Metfor_1365"/>
<keyword evidence="2" id="KW-1185">Reference proteome</keyword>
<dbReference type="EMBL" id="CP003167">
    <property type="protein sequence ID" value="AGB02404.1"/>
    <property type="molecule type" value="Genomic_DNA"/>
</dbReference>
<accession>L0HH51</accession>
<dbReference type="Proteomes" id="UP000010824">
    <property type="component" value="Chromosome"/>
</dbReference>
<evidence type="ECO:0000313" key="2">
    <source>
        <dbReference type="Proteomes" id="UP000010824"/>
    </source>
</evidence>
<evidence type="ECO:0000313" key="1">
    <source>
        <dbReference type="EMBL" id="AGB02404.1"/>
    </source>
</evidence>
<dbReference type="AlphaFoldDB" id="L0HH51"/>
<dbReference type="HOGENOM" id="CLU_1700276_0_0_2"/>
<proteinExistence type="predicted"/>